<dbReference type="GeneTree" id="ENSGT00940000166869"/>
<name>A0A8C3VFB9_9CETA</name>
<sequence length="75" mass="8439">MDLDMQVEAGTGSEDNCFGEAKHSATLDQSNSCLDHLKENNDHLHTCLQELLESNWQMHLEFQQQLRQAPGDASP</sequence>
<dbReference type="InterPro" id="IPR005374">
    <property type="entry name" value="BBLN_eukaryota"/>
</dbReference>
<dbReference type="PANTHER" id="PTHR34344:SF1">
    <property type="entry name" value="BUBLIN COILED-COIL PROTEIN"/>
    <property type="match status" value="1"/>
</dbReference>
<dbReference type="Ensembl" id="ENSCWAT00000000555.1">
    <property type="protein sequence ID" value="ENSCWAP00000000486.1"/>
    <property type="gene ID" value="ENSCWAG00000000452.1"/>
</dbReference>
<evidence type="ECO:0000313" key="1">
    <source>
        <dbReference type="Ensembl" id="ENSCWAP00000000486.1"/>
    </source>
</evidence>
<dbReference type="PANTHER" id="PTHR34344">
    <property type="entry name" value="UPF0184 PROTEIN C9ORF16"/>
    <property type="match status" value="1"/>
</dbReference>
<organism evidence="1 2">
    <name type="scientific">Catagonus wagneri</name>
    <name type="common">Chacoan peccary</name>
    <dbReference type="NCBI Taxonomy" id="51154"/>
    <lineage>
        <taxon>Eukaryota</taxon>
        <taxon>Metazoa</taxon>
        <taxon>Chordata</taxon>
        <taxon>Craniata</taxon>
        <taxon>Vertebrata</taxon>
        <taxon>Euteleostomi</taxon>
        <taxon>Mammalia</taxon>
        <taxon>Eutheria</taxon>
        <taxon>Laurasiatheria</taxon>
        <taxon>Artiodactyla</taxon>
        <taxon>Suina</taxon>
        <taxon>Tayassuidae</taxon>
        <taxon>Catagonus</taxon>
    </lineage>
</organism>
<evidence type="ECO:0000313" key="2">
    <source>
        <dbReference type="Proteomes" id="UP000694540"/>
    </source>
</evidence>
<protein>
    <submittedName>
        <fullName evidence="1">Uncharacterized protein</fullName>
    </submittedName>
</protein>
<reference evidence="1" key="1">
    <citation type="submission" date="2025-08" db="UniProtKB">
        <authorList>
            <consortium name="Ensembl"/>
        </authorList>
    </citation>
    <scope>IDENTIFICATION</scope>
</reference>
<accession>A0A8C3VFB9</accession>
<dbReference type="Proteomes" id="UP000694540">
    <property type="component" value="Unplaced"/>
</dbReference>
<reference evidence="1" key="2">
    <citation type="submission" date="2025-09" db="UniProtKB">
        <authorList>
            <consortium name="Ensembl"/>
        </authorList>
    </citation>
    <scope>IDENTIFICATION</scope>
</reference>
<keyword evidence="2" id="KW-1185">Reference proteome</keyword>
<dbReference type="Pfam" id="PF03670">
    <property type="entry name" value="UPF0184"/>
    <property type="match status" value="1"/>
</dbReference>
<proteinExistence type="predicted"/>
<dbReference type="AlphaFoldDB" id="A0A8C3VFB9"/>